<dbReference type="Pfam" id="PF01549">
    <property type="entry name" value="ShK"/>
    <property type="match status" value="2"/>
</dbReference>
<dbReference type="STRING" id="1147741.A0A0R3RPI9"/>
<dbReference type="InterPro" id="IPR003582">
    <property type="entry name" value="ShKT_dom"/>
</dbReference>
<dbReference type="Proteomes" id="UP000050640">
    <property type="component" value="Unplaced"/>
</dbReference>
<dbReference type="PANTHER" id="PTHR46219:SF5">
    <property type="entry name" value="SHKT DOMAIN-CONTAINING PROTEIN"/>
    <property type="match status" value="1"/>
</dbReference>
<dbReference type="Gene3D" id="1.10.10.1940">
    <property type="match status" value="1"/>
</dbReference>
<accession>A0A0R3RPI9</accession>
<evidence type="ECO:0000259" key="1">
    <source>
        <dbReference type="SMART" id="SM00254"/>
    </source>
</evidence>
<sequence>MLYNLSNVFYYVECYDTSPFDRESDCTRFGYLCDNDVYYKLMTWQCPVTCGRCSALVLPTPRTGIFPNGTCTDLKGSTGHSDCRKYVILCRDPRYVSLMATECPKTCRYCPNHQPHL</sequence>
<dbReference type="Gene3D" id="1.10.10.1870">
    <property type="entry name" value="ShTK domain-like"/>
    <property type="match status" value="1"/>
</dbReference>
<feature type="domain" description="ShKT" evidence="1">
    <location>
        <begin position="70"/>
        <end position="111"/>
    </location>
</feature>
<evidence type="ECO:0000313" key="2">
    <source>
        <dbReference type="Proteomes" id="UP000050640"/>
    </source>
</evidence>
<reference evidence="3" key="1">
    <citation type="submission" date="2017-02" db="UniProtKB">
        <authorList>
            <consortium name="WormBaseParasite"/>
        </authorList>
    </citation>
    <scope>IDENTIFICATION</scope>
</reference>
<organism evidence="2 3">
    <name type="scientific">Elaeophora elaphi</name>
    <dbReference type="NCBI Taxonomy" id="1147741"/>
    <lineage>
        <taxon>Eukaryota</taxon>
        <taxon>Metazoa</taxon>
        <taxon>Ecdysozoa</taxon>
        <taxon>Nematoda</taxon>
        <taxon>Chromadorea</taxon>
        <taxon>Rhabditida</taxon>
        <taxon>Spirurina</taxon>
        <taxon>Spiruromorpha</taxon>
        <taxon>Filarioidea</taxon>
        <taxon>Onchocercidae</taxon>
        <taxon>Elaeophora</taxon>
    </lineage>
</organism>
<protein>
    <submittedName>
        <fullName evidence="3">ShKT domain-containing protein</fullName>
    </submittedName>
</protein>
<dbReference type="WBParaSite" id="EEL_0000345301-mRNA-1">
    <property type="protein sequence ID" value="EEL_0000345301-mRNA-1"/>
    <property type="gene ID" value="EEL_0000345301"/>
</dbReference>
<keyword evidence="2" id="KW-1185">Reference proteome</keyword>
<proteinExistence type="predicted"/>
<name>A0A0R3RPI9_9BILA</name>
<dbReference type="SMART" id="SM00254">
    <property type="entry name" value="ShKT"/>
    <property type="match status" value="2"/>
</dbReference>
<dbReference type="PANTHER" id="PTHR46219">
    <property type="entry name" value="PROTEIN CBG11138"/>
    <property type="match status" value="1"/>
</dbReference>
<evidence type="ECO:0000313" key="3">
    <source>
        <dbReference type="WBParaSite" id="EEL_0000345301-mRNA-1"/>
    </source>
</evidence>
<dbReference type="AlphaFoldDB" id="A0A0R3RPI9"/>
<feature type="domain" description="ShKT" evidence="1">
    <location>
        <begin position="13"/>
        <end position="54"/>
    </location>
</feature>